<protein>
    <recommendedName>
        <fullName evidence="3">Growth hormone receptor</fullName>
    </recommendedName>
</protein>
<evidence type="ECO:0008006" key="3">
    <source>
        <dbReference type="Google" id="ProtNLM"/>
    </source>
</evidence>
<name>A0ABD2MIG9_9CUCU</name>
<proteinExistence type="predicted"/>
<dbReference type="AlphaFoldDB" id="A0ABD2MIG9"/>
<feature type="non-terminal residue" evidence="1">
    <location>
        <position position="1"/>
    </location>
</feature>
<evidence type="ECO:0000313" key="1">
    <source>
        <dbReference type="EMBL" id="KAL3266154.1"/>
    </source>
</evidence>
<accession>A0ABD2MIG9</accession>
<gene>
    <name evidence="1" type="ORF">HHI36_010339</name>
</gene>
<keyword evidence="2" id="KW-1185">Reference proteome</keyword>
<dbReference type="Proteomes" id="UP001516400">
    <property type="component" value="Unassembled WGS sequence"/>
</dbReference>
<dbReference type="EMBL" id="JABFTP020000001">
    <property type="protein sequence ID" value="KAL3266154.1"/>
    <property type="molecule type" value="Genomic_DNA"/>
</dbReference>
<organism evidence="1 2">
    <name type="scientific">Cryptolaemus montrouzieri</name>
    <dbReference type="NCBI Taxonomy" id="559131"/>
    <lineage>
        <taxon>Eukaryota</taxon>
        <taxon>Metazoa</taxon>
        <taxon>Ecdysozoa</taxon>
        <taxon>Arthropoda</taxon>
        <taxon>Hexapoda</taxon>
        <taxon>Insecta</taxon>
        <taxon>Pterygota</taxon>
        <taxon>Neoptera</taxon>
        <taxon>Endopterygota</taxon>
        <taxon>Coleoptera</taxon>
        <taxon>Polyphaga</taxon>
        <taxon>Cucujiformia</taxon>
        <taxon>Coccinelloidea</taxon>
        <taxon>Coccinellidae</taxon>
        <taxon>Scymninae</taxon>
        <taxon>Scymnini</taxon>
        <taxon>Cryptolaemus</taxon>
    </lineage>
</organism>
<evidence type="ECO:0000313" key="2">
    <source>
        <dbReference type="Proteomes" id="UP001516400"/>
    </source>
</evidence>
<comment type="caution">
    <text evidence="1">The sequence shown here is derived from an EMBL/GenBank/DDBJ whole genome shotgun (WGS) entry which is preliminary data.</text>
</comment>
<reference evidence="1 2" key="1">
    <citation type="journal article" date="2021" name="BMC Biol.">
        <title>Horizontally acquired antibacterial genes associated with adaptive radiation of ladybird beetles.</title>
        <authorList>
            <person name="Li H.S."/>
            <person name="Tang X.F."/>
            <person name="Huang Y.H."/>
            <person name="Xu Z.Y."/>
            <person name="Chen M.L."/>
            <person name="Du X.Y."/>
            <person name="Qiu B.Y."/>
            <person name="Chen P.T."/>
            <person name="Zhang W."/>
            <person name="Slipinski A."/>
            <person name="Escalona H.E."/>
            <person name="Waterhouse R.M."/>
            <person name="Zwick A."/>
            <person name="Pang H."/>
        </authorList>
    </citation>
    <scope>NUCLEOTIDE SEQUENCE [LARGE SCALE GENOMIC DNA]</scope>
    <source>
        <strain evidence="1">SYSU2018</strain>
    </source>
</reference>
<sequence length="54" mass="6158">DRIHVQIKLSLPSDSGHSSENGTVLFETFSDWMQIDKYSDDKLNTNEDLQCGIE</sequence>